<dbReference type="AlphaFoldDB" id="A0A1G9XVZ3"/>
<sequence>MSIGLLGLSRAVGTTHLAFALANYLRNGLGLKVALISFNNENDYEGLKDYANTYTSNKLFDLRDKSYKELRRFQGINFNGIHYYACNNNAYLGEIVNSYDCAILDISVNDKNYREALKFYFSCEKRFLLGSLSPYKLREVTERIRRIKLRDEEEDLTMLTRDYNKKRKAKLAKEFGVNVQIIPEIFDMEIIDGKNLIWLDGLIYS</sequence>
<evidence type="ECO:0000313" key="2">
    <source>
        <dbReference type="Proteomes" id="UP000187651"/>
    </source>
</evidence>
<organism evidence="1 2">
    <name type="scientific">Lachnospira pectinoschiza</name>
    <dbReference type="NCBI Taxonomy" id="28052"/>
    <lineage>
        <taxon>Bacteria</taxon>
        <taxon>Bacillati</taxon>
        <taxon>Bacillota</taxon>
        <taxon>Clostridia</taxon>
        <taxon>Lachnospirales</taxon>
        <taxon>Lachnospiraceae</taxon>
        <taxon>Lachnospira</taxon>
    </lineage>
</organism>
<proteinExistence type="predicted"/>
<protein>
    <submittedName>
        <fullName evidence="1">Uncharacterized protein</fullName>
    </submittedName>
</protein>
<reference evidence="2" key="1">
    <citation type="submission" date="2016-10" db="EMBL/GenBank/DDBJ databases">
        <authorList>
            <person name="Varghese N."/>
            <person name="Submissions S."/>
        </authorList>
    </citation>
    <scope>NUCLEOTIDE SEQUENCE [LARGE SCALE GENOMIC DNA]</scope>
    <source>
        <strain evidence="2">M83</strain>
    </source>
</reference>
<dbReference type="Proteomes" id="UP000187651">
    <property type="component" value="Unassembled WGS sequence"/>
</dbReference>
<dbReference type="EMBL" id="FNHZ01000004">
    <property type="protein sequence ID" value="SDN00651.1"/>
    <property type="molecule type" value="Genomic_DNA"/>
</dbReference>
<keyword evidence="2" id="KW-1185">Reference proteome</keyword>
<name>A0A1G9XVZ3_9FIRM</name>
<gene>
    <name evidence="1" type="ORF">SAMN05216544_1654</name>
</gene>
<accession>A0A1G9XVZ3</accession>
<evidence type="ECO:0000313" key="1">
    <source>
        <dbReference type="EMBL" id="SDN00651.1"/>
    </source>
</evidence>
<dbReference type="OrthoDB" id="2049243at2"/>